<proteinExistence type="inferred from homology"/>
<dbReference type="EMBL" id="QXDC01000003">
    <property type="protein sequence ID" value="RIA44531.1"/>
    <property type="molecule type" value="Genomic_DNA"/>
</dbReference>
<comment type="similarity">
    <text evidence="2">Belongs to the CorA metal ion transporter (MIT) (TC 1.A.35) family.</text>
</comment>
<reference evidence="12 13" key="1">
    <citation type="submission" date="2018-08" db="EMBL/GenBank/DDBJ databases">
        <title>Genomic Encyclopedia of Type Strains, Phase IV (KMG-IV): sequencing the most valuable type-strain genomes for metagenomic binning, comparative biology and taxonomic classification.</title>
        <authorList>
            <person name="Goeker M."/>
        </authorList>
    </citation>
    <scope>NUCLEOTIDE SEQUENCE [LARGE SCALE GENOMIC DNA]</scope>
    <source>
        <strain evidence="12 13">DSM 25527</strain>
    </source>
</reference>
<dbReference type="OrthoDB" id="9803484at2"/>
<accession>A0A397PFT4</accession>
<dbReference type="GO" id="GO:0015087">
    <property type="term" value="F:cobalt ion transmembrane transporter activity"/>
    <property type="evidence" value="ECO:0007669"/>
    <property type="project" value="TreeGrafter"/>
</dbReference>
<evidence type="ECO:0000256" key="1">
    <source>
        <dbReference type="ARBA" id="ARBA00004651"/>
    </source>
</evidence>
<dbReference type="GO" id="GO:0050897">
    <property type="term" value="F:cobalt ion binding"/>
    <property type="evidence" value="ECO:0007669"/>
    <property type="project" value="TreeGrafter"/>
</dbReference>
<dbReference type="InterPro" id="IPR045861">
    <property type="entry name" value="CorA_cytoplasmic_dom"/>
</dbReference>
<dbReference type="GO" id="GO:0000287">
    <property type="term" value="F:magnesium ion binding"/>
    <property type="evidence" value="ECO:0007669"/>
    <property type="project" value="TreeGrafter"/>
</dbReference>
<dbReference type="RefSeq" id="WP_119036174.1">
    <property type="nucleotide sequence ID" value="NZ_QXDC01000003.1"/>
</dbReference>
<protein>
    <submittedName>
        <fullName evidence="12">Zinc transporter</fullName>
    </submittedName>
</protein>
<dbReference type="SUPFAM" id="SSF143865">
    <property type="entry name" value="CorA soluble domain-like"/>
    <property type="match status" value="1"/>
</dbReference>
<dbReference type="InterPro" id="IPR002523">
    <property type="entry name" value="MgTranspt_CorA/ZnTranspt_ZntB"/>
</dbReference>
<evidence type="ECO:0000256" key="2">
    <source>
        <dbReference type="ARBA" id="ARBA00009765"/>
    </source>
</evidence>
<dbReference type="InterPro" id="IPR045863">
    <property type="entry name" value="CorA_TM1_TM2"/>
</dbReference>
<evidence type="ECO:0000313" key="12">
    <source>
        <dbReference type="EMBL" id="RIA44531.1"/>
    </source>
</evidence>
<dbReference type="Gene3D" id="3.30.460.20">
    <property type="entry name" value="CorA soluble domain-like"/>
    <property type="match status" value="1"/>
</dbReference>
<evidence type="ECO:0000256" key="11">
    <source>
        <dbReference type="SAM" id="Phobius"/>
    </source>
</evidence>
<evidence type="ECO:0000256" key="6">
    <source>
        <dbReference type="ARBA" id="ARBA00022692"/>
    </source>
</evidence>
<keyword evidence="6 11" id="KW-0812">Transmembrane</keyword>
<dbReference type="PANTHER" id="PTHR46494:SF3">
    <property type="entry name" value="ZINC TRANSPORT PROTEIN ZNTB"/>
    <property type="match status" value="1"/>
</dbReference>
<organism evidence="12 13">
    <name type="scientific">Hephaestia caeni</name>
    <dbReference type="NCBI Taxonomy" id="645617"/>
    <lineage>
        <taxon>Bacteria</taxon>
        <taxon>Pseudomonadati</taxon>
        <taxon>Pseudomonadota</taxon>
        <taxon>Alphaproteobacteria</taxon>
        <taxon>Sphingomonadales</taxon>
        <taxon>Sphingomonadaceae</taxon>
        <taxon>Hephaestia</taxon>
    </lineage>
</organism>
<evidence type="ECO:0000256" key="8">
    <source>
        <dbReference type="ARBA" id="ARBA00022989"/>
    </source>
</evidence>
<dbReference type="Proteomes" id="UP000266568">
    <property type="component" value="Unassembled WGS sequence"/>
</dbReference>
<name>A0A397PFT4_9SPHN</name>
<dbReference type="PANTHER" id="PTHR46494">
    <property type="entry name" value="CORA FAMILY METAL ION TRANSPORTER (EUROFUNG)"/>
    <property type="match status" value="1"/>
</dbReference>
<evidence type="ECO:0000256" key="10">
    <source>
        <dbReference type="ARBA" id="ARBA00023136"/>
    </source>
</evidence>
<keyword evidence="3" id="KW-0813">Transport</keyword>
<dbReference type="GO" id="GO:0015095">
    <property type="term" value="F:magnesium ion transmembrane transporter activity"/>
    <property type="evidence" value="ECO:0007669"/>
    <property type="project" value="TreeGrafter"/>
</dbReference>
<keyword evidence="9" id="KW-0406">Ion transport</keyword>
<feature type="transmembrane region" description="Helical" evidence="11">
    <location>
        <begin position="289"/>
        <end position="310"/>
    </location>
</feature>
<evidence type="ECO:0000256" key="4">
    <source>
        <dbReference type="ARBA" id="ARBA00022475"/>
    </source>
</evidence>
<gene>
    <name evidence="12" type="ORF">DFR49_2776</name>
</gene>
<comment type="caution">
    <text evidence="12">The sequence shown here is derived from an EMBL/GenBank/DDBJ whole genome shotgun (WGS) entry which is preliminary data.</text>
</comment>
<feature type="transmembrane region" description="Helical" evidence="11">
    <location>
        <begin position="256"/>
        <end position="277"/>
    </location>
</feature>
<comment type="subcellular location">
    <subcellularLocation>
        <location evidence="1">Cell membrane</location>
        <topology evidence="1">Multi-pass membrane protein</topology>
    </subcellularLocation>
</comment>
<keyword evidence="7" id="KW-0862">Zinc</keyword>
<dbReference type="SUPFAM" id="SSF144083">
    <property type="entry name" value="Magnesium transport protein CorA, transmembrane region"/>
    <property type="match status" value="1"/>
</dbReference>
<keyword evidence="4" id="KW-1003">Cell membrane</keyword>
<keyword evidence="13" id="KW-1185">Reference proteome</keyword>
<dbReference type="Pfam" id="PF01544">
    <property type="entry name" value="CorA"/>
    <property type="match status" value="1"/>
</dbReference>
<evidence type="ECO:0000313" key="13">
    <source>
        <dbReference type="Proteomes" id="UP000266568"/>
    </source>
</evidence>
<dbReference type="AlphaFoldDB" id="A0A397PFT4"/>
<evidence type="ECO:0000256" key="9">
    <source>
        <dbReference type="ARBA" id="ARBA00023065"/>
    </source>
</evidence>
<keyword evidence="10 11" id="KW-0472">Membrane</keyword>
<evidence type="ECO:0000256" key="5">
    <source>
        <dbReference type="ARBA" id="ARBA00022519"/>
    </source>
</evidence>
<evidence type="ECO:0000256" key="3">
    <source>
        <dbReference type="ARBA" id="ARBA00022448"/>
    </source>
</evidence>
<dbReference type="Gene3D" id="1.20.58.340">
    <property type="entry name" value="Magnesium transport protein CorA, transmembrane region"/>
    <property type="match status" value="2"/>
</dbReference>
<evidence type="ECO:0000256" key="7">
    <source>
        <dbReference type="ARBA" id="ARBA00022833"/>
    </source>
</evidence>
<keyword evidence="8 11" id="KW-1133">Transmembrane helix</keyword>
<sequence length="317" mass="34609">MTGFAYRVVKGAAGKIAPEAALTADGDLVWVHLSTNNIEAQDWLGEKAGLADYIVDALTATESRPRCEAVGTGAFINLRGNVADKAALPDALASVRIWASGPRVFSAMRKPLTALDAVVDAIDAGEIGDPGDLIAKFAATITEELDPEVADLGDELDDCEADLDADQVFELRRTVTHVRVEAIRYRRFLSPQRAALEKLAALPVDWLHDDDRLHLAAAADRAARMAEELDSIRERAALMHEALTDLRAEQIDSRSLLISIVALVFLPVTFITGLYGMNVENLPYAKEPWAFDAIFGICAAIAAGVIIYFLQRHWFRR</sequence>
<keyword evidence="5" id="KW-0997">Cell inner membrane</keyword>
<dbReference type="GO" id="GO:0005886">
    <property type="term" value="C:plasma membrane"/>
    <property type="evidence" value="ECO:0007669"/>
    <property type="project" value="UniProtKB-SubCell"/>
</dbReference>